<keyword evidence="2" id="KW-1185">Reference proteome</keyword>
<gene>
    <name evidence="1" type="ORF">CEY00_Acc02219</name>
</gene>
<reference evidence="2" key="2">
    <citation type="journal article" date="2018" name="BMC Genomics">
        <title>A manually annotated Actinidia chinensis var. chinensis (kiwifruit) genome highlights the challenges associated with draft genomes and gene prediction in plants.</title>
        <authorList>
            <person name="Pilkington S.M."/>
            <person name="Crowhurst R."/>
            <person name="Hilario E."/>
            <person name="Nardozza S."/>
            <person name="Fraser L."/>
            <person name="Peng Y."/>
            <person name="Gunaseelan K."/>
            <person name="Simpson R."/>
            <person name="Tahir J."/>
            <person name="Deroles S.C."/>
            <person name="Templeton K."/>
            <person name="Luo Z."/>
            <person name="Davy M."/>
            <person name="Cheng C."/>
            <person name="McNeilage M."/>
            <person name="Scaglione D."/>
            <person name="Liu Y."/>
            <person name="Zhang Q."/>
            <person name="Datson P."/>
            <person name="De Silva N."/>
            <person name="Gardiner S.E."/>
            <person name="Bassett H."/>
            <person name="Chagne D."/>
            <person name="McCallum J."/>
            <person name="Dzierzon H."/>
            <person name="Deng C."/>
            <person name="Wang Y.Y."/>
            <person name="Barron L."/>
            <person name="Manako K."/>
            <person name="Bowen J."/>
            <person name="Foster T.M."/>
            <person name="Erridge Z.A."/>
            <person name="Tiffin H."/>
            <person name="Waite C.N."/>
            <person name="Davies K.M."/>
            <person name="Grierson E.P."/>
            <person name="Laing W.A."/>
            <person name="Kirk R."/>
            <person name="Chen X."/>
            <person name="Wood M."/>
            <person name="Montefiori M."/>
            <person name="Brummell D.A."/>
            <person name="Schwinn K.E."/>
            <person name="Catanach A."/>
            <person name="Fullerton C."/>
            <person name="Li D."/>
            <person name="Meiyalaghan S."/>
            <person name="Nieuwenhuizen N."/>
            <person name="Read N."/>
            <person name="Prakash R."/>
            <person name="Hunter D."/>
            <person name="Zhang H."/>
            <person name="McKenzie M."/>
            <person name="Knabel M."/>
            <person name="Harris A."/>
            <person name="Allan A.C."/>
            <person name="Gleave A."/>
            <person name="Chen A."/>
            <person name="Janssen B.J."/>
            <person name="Plunkett B."/>
            <person name="Ampomah-Dwamena C."/>
            <person name="Voogd C."/>
            <person name="Leif D."/>
            <person name="Lafferty D."/>
            <person name="Souleyre E.J.F."/>
            <person name="Varkonyi-Gasic E."/>
            <person name="Gambi F."/>
            <person name="Hanley J."/>
            <person name="Yao J.L."/>
            <person name="Cheung J."/>
            <person name="David K.M."/>
            <person name="Warren B."/>
            <person name="Marsh K."/>
            <person name="Snowden K.C."/>
            <person name="Lin-Wang K."/>
            <person name="Brian L."/>
            <person name="Martinez-Sanchez M."/>
            <person name="Wang M."/>
            <person name="Ileperuma N."/>
            <person name="Macnee N."/>
            <person name="Campin R."/>
            <person name="McAtee P."/>
            <person name="Drummond R.S.M."/>
            <person name="Espley R.V."/>
            <person name="Ireland H.S."/>
            <person name="Wu R."/>
            <person name="Atkinson R.G."/>
            <person name="Karunairetnam S."/>
            <person name="Bulley S."/>
            <person name="Chunkath S."/>
            <person name="Hanley Z."/>
            <person name="Storey R."/>
            <person name="Thrimawithana A.H."/>
            <person name="Thomson S."/>
            <person name="David C."/>
            <person name="Testolin R."/>
            <person name="Huang H."/>
            <person name="Hellens R.P."/>
            <person name="Schaffer R.J."/>
        </authorList>
    </citation>
    <scope>NUCLEOTIDE SEQUENCE [LARGE SCALE GENOMIC DNA]</scope>
    <source>
        <strain evidence="2">cv. Red5</strain>
    </source>
</reference>
<accession>A0A2R6RYB8</accession>
<dbReference type="AlphaFoldDB" id="A0A2R6RYB8"/>
<dbReference type="InParanoid" id="A0A2R6RYB8"/>
<evidence type="ECO:0000313" key="2">
    <source>
        <dbReference type="Proteomes" id="UP000241394"/>
    </source>
</evidence>
<reference evidence="1 2" key="1">
    <citation type="submission" date="2017-07" db="EMBL/GenBank/DDBJ databases">
        <title>An improved, manually edited Actinidia chinensis var. chinensis (kiwifruit) genome highlights the challenges associated with draft genomes and gene prediction in plants.</title>
        <authorList>
            <person name="Pilkington S."/>
            <person name="Crowhurst R."/>
            <person name="Hilario E."/>
            <person name="Nardozza S."/>
            <person name="Fraser L."/>
            <person name="Peng Y."/>
            <person name="Gunaseelan K."/>
            <person name="Simpson R."/>
            <person name="Tahir J."/>
            <person name="Deroles S."/>
            <person name="Templeton K."/>
            <person name="Luo Z."/>
            <person name="Davy M."/>
            <person name="Cheng C."/>
            <person name="Mcneilage M."/>
            <person name="Scaglione D."/>
            <person name="Liu Y."/>
            <person name="Zhang Q."/>
            <person name="Datson P."/>
            <person name="De Silva N."/>
            <person name="Gardiner S."/>
            <person name="Bassett H."/>
            <person name="Chagne D."/>
            <person name="Mccallum J."/>
            <person name="Dzierzon H."/>
            <person name="Deng C."/>
            <person name="Wang Y.-Y."/>
            <person name="Barron N."/>
            <person name="Manako K."/>
            <person name="Bowen J."/>
            <person name="Foster T."/>
            <person name="Erridge Z."/>
            <person name="Tiffin H."/>
            <person name="Waite C."/>
            <person name="Davies K."/>
            <person name="Grierson E."/>
            <person name="Laing W."/>
            <person name="Kirk R."/>
            <person name="Chen X."/>
            <person name="Wood M."/>
            <person name="Montefiori M."/>
            <person name="Brummell D."/>
            <person name="Schwinn K."/>
            <person name="Catanach A."/>
            <person name="Fullerton C."/>
            <person name="Li D."/>
            <person name="Meiyalaghan S."/>
            <person name="Nieuwenhuizen N."/>
            <person name="Read N."/>
            <person name="Prakash R."/>
            <person name="Hunter D."/>
            <person name="Zhang H."/>
            <person name="Mckenzie M."/>
            <person name="Knabel M."/>
            <person name="Harris A."/>
            <person name="Allan A."/>
            <person name="Chen A."/>
            <person name="Janssen B."/>
            <person name="Plunkett B."/>
            <person name="Dwamena C."/>
            <person name="Voogd C."/>
            <person name="Leif D."/>
            <person name="Lafferty D."/>
            <person name="Souleyre E."/>
            <person name="Varkonyi-Gasic E."/>
            <person name="Gambi F."/>
            <person name="Hanley J."/>
            <person name="Yao J.-L."/>
            <person name="Cheung J."/>
            <person name="David K."/>
            <person name="Warren B."/>
            <person name="Marsh K."/>
            <person name="Snowden K."/>
            <person name="Lin-Wang K."/>
            <person name="Brian L."/>
            <person name="Martinez-Sanchez M."/>
            <person name="Wang M."/>
            <person name="Ileperuma N."/>
            <person name="Macnee N."/>
            <person name="Campin R."/>
            <person name="Mcatee P."/>
            <person name="Drummond R."/>
            <person name="Espley R."/>
            <person name="Ireland H."/>
            <person name="Wu R."/>
            <person name="Atkinson R."/>
            <person name="Karunairetnam S."/>
            <person name="Bulley S."/>
            <person name="Chunkath S."/>
            <person name="Hanley Z."/>
            <person name="Storey R."/>
            <person name="Thrimawithana A."/>
            <person name="Thomson S."/>
            <person name="David C."/>
            <person name="Testolin R."/>
        </authorList>
    </citation>
    <scope>NUCLEOTIDE SEQUENCE [LARGE SCALE GENOMIC DNA]</scope>
    <source>
        <strain evidence="2">cv. Red5</strain>
        <tissue evidence="1">Young leaf</tissue>
    </source>
</reference>
<proteinExistence type="predicted"/>
<dbReference type="EMBL" id="NKQK01000002">
    <property type="protein sequence ID" value="PSS35022.1"/>
    <property type="molecule type" value="Genomic_DNA"/>
</dbReference>
<dbReference type="Proteomes" id="UP000241394">
    <property type="component" value="Chromosome LG2"/>
</dbReference>
<dbReference type="Gramene" id="PSS35022">
    <property type="protein sequence ID" value="PSS35022"/>
    <property type="gene ID" value="CEY00_Acc02219"/>
</dbReference>
<sequence length="280" mass="31538">MHSLMKPQSRPMLGPTLGPEVVDDWAYYGYLDSGMDQNVHVENDDGIMHGDTNPMMGFDGFDENDIGLPSFEPHHPSYMNMMMGNMQLQGQQCNLPSPMITMMMNMGMHGMDNPTENGSMQYVHQSQMQAVEGLYDDVVTNSDFNCLIIFYQHRKRWRKLNLWWIRKLNPGRKKHLHTKIDVGKSSGTSYMQEELCGMDSEFSSTDESDEGMVSVNNSKVKDVQSPPYSFSSAEECFIVDEAVSGHTKAKKSLNTGTVQNLGESMLERTPSQSIGIPIIN</sequence>
<evidence type="ECO:0000313" key="1">
    <source>
        <dbReference type="EMBL" id="PSS35022.1"/>
    </source>
</evidence>
<organism evidence="1 2">
    <name type="scientific">Actinidia chinensis var. chinensis</name>
    <name type="common">Chinese soft-hair kiwi</name>
    <dbReference type="NCBI Taxonomy" id="1590841"/>
    <lineage>
        <taxon>Eukaryota</taxon>
        <taxon>Viridiplantae</taxon>
        <taxon>Streptophyta</taxon>
        <taxon>Embryophyta</taxon>
        <taxon>Tracheophyta</taxon>
        <taxon>Spermatophyta</taxon>
        <taxon>Magnoliopsida</taxon>
        <taxon>eudicotyledons</taxon>
        <taxon>Gunneridae</taxon>
        <taxon>Pentapetalae</taxon>
        <taxon>asterids</taxon>
        <taxon>Ericales</taxon>
        <taxon>Actinidiaceae</taxon>
        <taxon>Actinidia</taxon>
    </lineage>
</organism>
<name>A0A2R6RYB8_ACTCC</name>
<comment type="caution">
    <text evidence="1">The sequence shown here is derived from an EMBL/GenBank/DDBJ whole genome shotgun (WGS) entry which is preliminary data.</text>
</comment>
<protein>
    <submittedName>
        <fullName evidence="1">Protein TIC like</fullName>
    </submittedName>
</protein>